<evidence type="ECO:0000256" key="3">
    <source>
        <dbReference type="ARBA" id="ARBA00023163"/>
    </source>
</evidence>
<protein>
    <submittedName>
        <fullName evidence="5">LacI family DNA-binding transcriptional regulator</fullName>
    </submittedName>
</protein>
<dbReference type="Gene3D" id="1.10.260.40">
    <property type="entry name" value="lambda repressor-like DNA-binding domains"/>
    <property type="match status" value="1"/>
</dbReference>
<evidence type="ECO:0000256" key="2">
    <source>
        <dbReference type="ARBA" id="ARBA00023125"/>
    </source>
</evidence>
<dbReference type="Gene3D" id="3.40.50.2300">
    <property type="match status" value="2"/>
</dbReference>
<evidence type="ECO:0000313" key="5">
    <source>
        <dbReference type="EMBL" id="MFD0623720.1"/>
    </source>
</evidence>
<sequence length="340" mass="36788">MVSIREVAELAGVSVGTVSKYLNTPHRVAPATSDRVRRAIKDLGYVRNEAARQMRTGRSNTLAFVALELRNPFFGEVAHAVERRAAENGLFLVLASSDGDPVRESQYIDMFVQQRVRGLILASGTTRPEDLELLAARDIPTVLVDAYAPSDRFSSVAVDDALGTRRAVIHLIEQGCRSIAFVGGPESVRQIGERLDGARKAVREHPGVTLEVIPTDERIVTAGLHVGEVIAARRPAERPDGIVAANDSVALGLMQSLGNRAGLRVPADIALVGFDDMEFAATTTVPLTTVRRPRDIFGQTAVDLVRDQAEADGPLPVRTIVIQPELIVRESSLRRGRPGT</sequence>
<gene>
    <name evidence="5" type="ORF">ACFQ2K_13970</name>
</gene>
<dbReference type="EMBL" id="JBHTGL010000008">
    <property type="protein sequence ID" value="MFD0623720.1"/>
    <property type="molecule type" value="Genomic_DNA"/>
</dbReference>
<evidence type="ECO:0000259" key="4">
    <source>
        <dbReference type="PROSITE" id="PS50932"/>
    </source>
</evidence>
<evidence type="ECO:0000313" key="6">
    <source>
        <dbReference type="Proteomes" id="UP001596915"/>
    </source>
</evidence>
<dbReference type="PANTHER" id="PTHR30146:SF109">
    <property type="entry name" value="HTH-TYPE TRANSCRIPTIONAL REGULATOR GALS"/>
    <property type="match status" value="1"/>
</dbReference>
<dbReference type="Pfam" id="PF00356">
    <property type="entry name" value="LacI"/>
    <property type="match status" value="1"/>
</dbReference>
<dbReference type="SMART" id="SM00354">
    <property type="entry name" value="HTH_LACI"/>
    <property type="match status" value="1"/>
</dbReference>
<evidence type="ECO:0000256" key="1">
    <source>
        <dbReference type="ARBA" id="ARBA00023015"/>
    </source>
</evidence>
<dbReference type="InterPro" id="IPR010982">
    <property type="entry name" value="Lambda_DNA-bd_dom_sf"/>
</dbReference>
<comment type="caution">
    <text evidence="5">The sequence shown here is derived from an EMBL/GenBank/DDBJ whole genome shotgun (WGS) entry which is preliminary data.</text>
</comment>
<dbReference type="CDD" id="cd01392">
    <property type="entry name" value="HTH_LacI"/>
    <property type="match status" value="1"/>
</dbReference>
<keyword evidence="1" id="KW-0805">Transcription regulation</keyword>
<dbReference type="InterPro" id="IPR028082">
    <property type="entry name" value="Peripla_BP_I"/>
</dbReference>
<dbReference type="SUPFAM" id="SSF53822">
    <property type="entry name" value="Periplasmic binding protein-like I"/>
    <property type="match status" value="1"/>
</dbReference>
<dbReference type="InterPro" id="IPR046335">
    <property type="entry name" value="LacI/GalR-like_sensor"/>
</dbReference>
<keyword evidence="2 5" id="KW-0238">DNA-binding</keyword>
<dbReference type="GO" id="GO:0003677">
    <property type="term" value="F:DNA binding"/>
    <property type="evidence" value="ECO:0007669"/>
    <property type="project" value="UniProtKB-KW"/>
</dbReference>
<dbReference type="PANTHER" id="PTHR30146">
    <property type="entry name" value="LACI-RELATED TRANSCRIPTIONAL REPRESSOR"/>
    <property type="match status" value="1"/>
</dbReference>
<accession>A0ABW2WR35</accession>
<dbReference type="PROSITE" id="PS50932">
    <property type="entry name" value="HTH_LACI_2"/>
    <property type="match status" value="1"/>
</dbReference>
<reference evidence="6" key="1">
    <citation type="journal article" date="2019" name="Int. J. Syst. Evol. Microbiol.">
        <title>The Global Catalogue of Microorganisms (GCM) 10K type strain sequencing project: providing services to taxonomists for standard genome sequencing and annotation.</title>
        <authorList>
            <consortium name="The Broad Institute Genomics Platform"/>
            <consortium name="The Broad Institute Genome Sequencing Center for Infectious Disease"/>
            <person name="Wu L."/>
            <person name="Ma J."/>
        </authorList>
    </citation>
    <scope>NUCLEOTIDE SEQUENCE [LARGE SCALE GENOMIC DNA]</scope>
    <source>
        <strain evidence="6">JCM 12607</strain>
    </source>
</reference>
<dbReference type="Proteomes" id="UP001596915">
    <property type="component" value="Unassembled WGS sequence"/>
</dbReference>
<keyword evidence="6" id="KW-1185">Reference proteome</keyword>
<name>A0ABW2WR35_9ACTN</name>
<organism evidence="5 6">
    <name type="scientific">Streptomyces sanglieri</name>
    <dbReference type="NCBI Taxonomy" id="193460"/>
    <lineage>
        <taxon>Bacteria</taxon>
        <taxon>Bacillati</taxon>
        <taxon>Actinomycetota</taxon>
        <taxon>Actinomycetes</taxon>
        <taxon>Kitasatosporales</taxon>
        <taxon>Streptomycetaceae</taxon>
        <taxon>Streptomyces</taxon>
    </lineage>
</organism>
<dbReference type="SUPFAM" id="SSF47413">
    <property type="entry name" value="lambda repressor-like DNA-binding domains"/>
    <property type="match status" value="1"/>
</dbReference>
<dbReference type="Pfam" id="PF13377">
    <property type="entry name" value="Peripla_BP_3"/>
    <property type="match status" value="1"/>
</dbReference>
<proteinExistence type="predicted"/>
<dbReference type="InterPro" id="IPR000843">
    <property type="entry name" value="HTH_LacI"/>
</dbReference>
<dbReference type="PROSITE" id="PS00356">
    <property type="entry name" value="HTH_LACI_1"/>
    <property type="match status" value="1"/>
</dbReference>
<feature type="domain" description="HTH lacI-type" evidence="4">
    <location>
        <begin position="2"/>
        <end position="56"/>
    </location>
</feature>
<keyword evidence="3" id="KW-0804">Transcription</keyword>